<name>A0A9W9SHG9_9EURO</name>
<evidence type="ECO:0000259" key="15">
    <source>
        <dbReference type="PROSITE" id="PS51999"/>
    </source>
</evidence>
<dbReference type="GO" id="GO:0008270">
    <property type="term" value="F:zinc ion binding"/>
    <property type="evidence" value="ECO:0007669"/>
    <property type="project" value="UniProtKB-KW"/>
</dbReference>
<gene>
    <name evidence="16" type="ORF">N7496_005168</name>
</gene>
<dbReference type="GO" id="GO:0008311">
    <property type="term" value="F:double-stranded DNA 3'-5' DNA exonuclease activity"/>
    <property type="evidence" value="ECO:0007669"/>
    <property type="project" value="TreeGrafter"/>
</dbReference>
<feature type="binding site" evidence="11">
    <location>
        <position position="239"/>
    </location>
    <ligand>
        <name>Mg(2+)</name>
        <dbReference type="ChEBI" id="CHEBI:18420"/>
        <label>1</label>
    </ligand>
</feature>
<dbReference type="InterPro" id="IPR010666">
    <property type="entry name" value="Znf_GRF"/>
</dbReference>
<reference evidence="16" key="2">
    <citation type="journal article" date="2023" name="IMA Fungus">
        <title>Comparative genomic study of the Penicillium genus elucidates a diverse pangenome and 15 lateral gene transfer events.</title>
        <authorList>
            <person name="Petersen C."/>
            <person name="Sorensen T."/>
            <person name="Nielsen M.R."/>
            <person name="Sondergaard T.E."/>
            <person name="Sorensen J.L."/>
            <person name="Fitzpatrick D.A."/>
            <person name="Frisvad J.C."/>
            <person name="Nielsen K.L."/>
        </authorList>
    </citation>
    <scope>NUCLEOTIDE SEQUENCE</scope>
    <source>
        <strain evidence="16">IBT 29864</strain>
    </source>
</reference>
<dbReference type="PANTHER" id="PTHR22748">
    <property type="entry name" value="AP ENDONUCLEASE"/>
    <property type="match status" value="1"/>
</dbReference>
<dbReference type="GO" id="GO:0003906">
    <property type="term" value="F:DNA-(apurinic or apyrimidinic site) endonuclease activity"/>
    <property type="evidence" value="ECO:0007669"/>
    <property type="project" value="TreeGrafter"/>
</dbReference>
<dbReference type="FunFam" id="3.60.10.10:FF:000079">
    <property type="entry name" value="DNA-(apurinic or apyrimidinic site) lyase"/>
    <property type="match status" value="1"/>
</dbReference>
<sequence>MGFRITTWNGEWLVSGRKEVPAEKSISRLNEWLRNPFSYEPWRGTRTFESMFDILESDIVVFQETKIQRKDLRDDMVLVPGWDCYFSLPRVKKGYSGVVIYTRNATCAPIRAEEGIFGVLCPPNSSIPFRDLPEDQQIGGYPTFEQLRRPAAVLEDTDSNDEEDEERPADEPIDPATLDSEGRCVVLEFPAFVLIGVYCPANRDESRVTFRLGFLNALDARIRNLVAMGKRVFVTGDINIAKQAIDSAHVLEAIRKNTATEDTYITVQSRRLFNQLLDDGKVVGPREEGREKPVMHDICRSFHADRAGMYTCWDTRLNTRPGNFGARIDYVLCSLDMKDWFADSNIQEGLMGSDHCPVYAVFKDNVPHDGKTVHIRDIMNPPGAFKDGERQRVYSSQWMLPGSGRLLPEFDVDKRRSIKDMFARKPAPSLSRSPSTASALGNTTVALDTESTALQTAALSEKPPIPPISSQNQSSNTLSRKRSQPLPATSVKRSKSSATPTSTATAGQKTLKGFFKPKSVEGSASVKPSTASPKTKIQPSDDGTSSPTKTGANATLTTNTPGTTPQPFEPTIDTQFSASETRSTQSSPGKSQTETIIDPIVSKEDWNKLFTKKPAPRCDSHQEPCVSLTTKKPGMNRGRAFWICPRPLGPSGEKEKGTQWRCPTFIWASDWNSASQGE</sequence>
<feature type="compositionally biased region" description="Polar residues" evidence="14">
    <location>
        <begin position="572"/>
        <end position="595"/>
    </location>
</feature>
<feature type="binding site" evidence="11">
    <location>
        <position position="237"/>
    </location>
    <ligand>
        <name>Mg(2+)</name>
        <dbReference type="ChEBI" id="CHEBI:18420"/>
        <label>1</label>
    </ligand>
</feature>
<dbReference type="OrthoDB" id="391817at2759"/>
<feature type="compositionally biased region" description="Low complexity" evidence="14">
    <location>
        <begin position="547"/>
        <end position="563"/>
    </location>
</feature>
<feature type="active site" description="Proton donor/acceptor" evidence="10">
    <location>
        <position position="237"/>
    </location>
</feature>
<dbReference type="AlphaFoldDB" id="A0A9W9SHG9"/>
<keyword evidence="17" id="KW-1185">Reference proteome</keyword>
<keyword evidence="8 11" id="KW-0460">Magnesium</keyword>
<keyword evidence="5 13" id="KW-0863">Zinc-finger</keyword>
<evidence type="ECO:0000256" key="2">
    <source>
        <dbReference type="ARBA" id="ARBA00007092"/>
    </source>
</evidence>
<evidence type="ECO:0000256" key="7">
    <source>
        <dbReference type="ARBA" id="ARBA00022833"/>
    </source>
</evidence>
<evidence type="ECO:0000256" key="9">
    <source>
        <dbReference type="ARBA" id="ARBA00023242"/>
    </source>
</evidence>
<dbReference type="EMBL" id="JAPZBS010000004">
    <property type="protein sequence ID" value="KAJ5377759.1"/>
    <property type="molecule type" value="Genomic_DNA"/>
</dbReference>
<feature type="compositionally biased region" description="Polar residues" evidence="14">
    <location>
        <begin position="526"/>
        <end position="546"/>
    </location>
</feature>
<evidence type="ECO:0000256" key="1">
    <source>
        <dbReference type="ARBA" id="ARBA00001936"/>
    </source>
</evidence>
<dbReference type="InterPro" id="IPR004808">
    <property type="entry name" value="AP_endonuc_1"/>
</dbReference>
<feature type="binding site" evidence="11">
    <location>
        <position position="64"/>
    </location>
    <ligand>
        <name>Mg(2+)</name>
        <dbReference type="ChEBI" id="CHEBI:18420"/>
        <label>1</label>
    </ligand>
</feature>
<evidence type="ECO:0000256" key="12">
    <source>
        <dbReference type="PIRSR" id="PIRSR604808-3"/>
    </source>
</evidence>
<dbReference type="InterPro" id="IPR020848">
    <property type="entry name" value="AP_endonuclease_F1_CS"/>
</dbReference>
<comment type="cofactor">
    <cofactor evidence="1">
        <name>Mn(2+)</name>
        <dbReference type="ChEBI" id="CHEBI:29035"/>
    </cofactor>
</comment>
<keyword evidence="16" id="KW-0540">Nuclease</keyword>
<feature type="compositionally biased region" description="Low complexity" evidence="14">
    <location>
        <begin position="496"/>
        <end position="506"/>
    </location>
</feature>
<comment type="cofactor">
    <cofactor evidence="11">
        <name>Mg(2+)</name>
        <dbReference type="ChEBI" id="CHEBI:18420"/>
    </cofactor>
    <cofactor evidence="11">
        <name>Mn(2+)</name>
        <dbReference type="ChEBI" id="CHEBI:29035"/>
    </cofactor>
    <text evidence="11">Probably binds two magnesium or manganese ions per subunit.</text>
</comment>
<evidence type="ECO:0000256" key="13">
    <source>
        <dbReference type="PROSITE-ProRule" id="PRU01343"/>
    </source>
</evidence>
<dbReference type="GO" id="GO:0008081">
    <property type="term" value="F:phosphoric diester hydrolase activity"/>
    <property type="evidence" value="ECO:0007669"/>
    <property type="project" value="TreeGrafter"/>
</dbReference>
<keyword evidence="11" id="KW-0464">Manganese</keyword>
<dbReference type="PROSITE" id="PS00728">
    <property type="entry name" value="AP_NUCLEASE_F1_3"/>
    <property type="match status" value="1"/>
</dbReference>
<feature type="domain" description="GRF-type" evidence="15">
    <location>
        <begin position="618"/>
        <end position="671"/>
    </location>
</feature>
<keyword evidence="16" id="KW-0255">Endonuclease</keyword>
<feature type="region of interest" description="Disordered" evidence="14">
    <location>
        <begin position="155"/>
        <end position="175"/>
    </location>
</feature>
<keyword evidence="4 11" id="KW-0479">Metal-binding</keyword>
<dbReference type="InterPro" id="IPR005135">
    <property type="entry name" value="Endo/exonuclease/phosphatase"/>
</dbReference>
<organism evidence="16 17">
    <name type="scientific">Penicillium cataractarum</name>
    <dbReference type="NCBI Taxonomy" id="2100454"/>
    <lineage>
        <taxon>Eukaryota</taxon>
        <taxon>Fungi</taxon>
        <taxon>Dikarya</taxon>
        <taxon>Ascomycota</taxon>
        <taxon>Pezizomycotina</taxon>
        <taxon>Eurotiomycetes</taxon>
        <taxon>Eurotiomycetidae</taxon>
        <taxon>Eurotiales</taxon>
        <taxon>Aspergillaceae</taxon>
        <taxon>Penicillium</taxon>
    </lineage>
</organism>
<comment type="caution">
    <text evidence="16">The sequence shown here is derived from an EMBL/GenBank/DDBJ whole genome shotgun (WGS) entry which is preliminary data.</text>
</comment>
<evidence type="ECO:0000256" key="5">
    <source>
        <dbReference type="ARBA" id="ARBA00022771"/>
    </source>
</evidence>
<evidence type="ECO:0000256" key="11">
    <source>
        <dbReference type="PIRSR" id="PIRSR604808-2"/>
    </source>
</evidence>
<dbReference type="PROSITE" id="PS51999">
    <property type="entry name" value="ZF_GRF"/>
    <property type="match status" value="1"/>
</dbReference>
<evidence type="ECO:0000313" key="16">
    <source>
        <dbReference type="EMBL" id="KAJ5377759.1"/>
    </source>
</evidence>
<feature type="site" description="Interaction with DNA substrate" evidence="12">
    <location>
        <position position="355"/>
    </location>
</feature>
<evidence type="ECO:0000256" key="3">
    <source>
        <dbReference type="ARBA" id="ARBA00013541"/>
    </source>
</evidence>
<dbReference type="Proteomes" id="UP001147782">
    <property type="component" value="Unassembled WGS sequence"/>
</dbReference>
<feature type="active site" description="Proton acceptor" evidence="10">
    <location>
        <position position="355"/>
    </location>
</feature>
<evidence type="ECO:0000256" key="10">
    <source>
        <dbReference type="PIRSR" id="PIRSR604808-1"/>
    </source>
</evidence>
<feature type="binding site" evidence="11">
    <location>
        <position position="354"/>
    </location>
    <ligand>
        <name>Mg(2+)</name>
        <dbReference type="ChEBI" id="CHEBI:18420"/>
        <label>1</label>
    </ligand>
</feature>
<feature type="binding site" evidence="11">
    <location>
        <position position="355"/>
    </location>
    <ligand>
        <name>Mg(2+)</name>
        <dbReference type="ChEBI" id="CHEBI:18420"/>
        <label>1</label>
    </ligand>
</feature>
<keyword evidence="6" id="KW-0378">Hydrolase</keyword>
<reference evidence="16" key="1">
    <citation type="submission" date="2022-11" db="EMBL/GenBank/DDBJ databases">
        <authorList>
            <person name="Petersen C."/>
        </authorList>
    </citation>
    <scope>NUCLEOTIDE SEQUENCE</scope>
    <source>
        <strain evidence="16">IBT 29864</strain>
    </source>
</reference>
<protein>
    <recommendedName>
        <fullName evidence="3">DNA-(apurinic or apyrimidinic site) endonuclease 2</fullName>
    </recommendedName>
</protein>
<dbReference type="RefSeq" id="XP_056556622.1">
    <property type="nucleotide sequence ID" value="XM_056698097.1"/>
</dbReference>
<dbReference type="GO" id="GO:0006284">
    <property type="term" value="P:base-excision repair"/>
    <property type="evidence" value="ECO:0007669"/>
    <property type="project" value="TreeGrafter"/>
</dbReference>
<dbReference type="SUPFAM" id="SSF56219">
    <property type="entry name" value="DNase I-like"/>
    <property type="match status" value="1"/>
</dbReference>
<dbReference type="InterPro" id="IPR036691">
    <property type="entry name" value="Endo/exonu/phosph_ase_sf"/>
</dbReference>
<accession>A0A9W9SHG9</accession>
<dbReference type="PANTHER" id="PTHR22748:SF4">
    <property type="entry name" value="DNA-(APURINIC OR APYRIMIDINIC SITE) ENDONUCLEASE 2"/>
    <property type="match status" value="1"/>
</dbReference>
<feature type="region of interest" description="Disordered" evidence="14">
    <location>
        <begin position="459"/>
        <end position="597"/>
    </location>
</feature>
<dbReference type="GO" id="GO:0003677">
    <property type="term" value="F:DNA binding"/>
    <property type="evidence" value="ECO:0007669"/>
    <property type="project" value="InterPro"/>
</dbReference>
<dbReference type="CDD" id="cd09088">
    <property type="entry name" value="Ape2-like_AP-endo"/>
    <property type="match status" value="1"/>
</dbReference>
<comment type="similarity">
    <text evidence="2">Belongs to the DNA repair enzymes AP/ExoA family.</text>
</comment>
<evidence type="ECO:0000256" key="14">
    <source>
        <dbReference type="SAM" id="MobiDB-lite"/>
    </source>
</evidence>
<evidence type="ECO:0000313" key="17">
    <source>
        <dbReference type="Proteomes" id="UP001147782"/>
    </source>
</evidence>
<keyword evidence="9" id="KW-0539">Nucleus</keyword>
<feature type="compositionally biased region" description="Acidic residues" evidence="14">
    <location>
        <begin position="155"/>
        <end position="173"/>
    </location>
</feature>
<dbReference type="GeneID" id="81437276"/>
<dbReference type="GO" id="GO:0005634">
    <property type="term" value="C:nucleus"/>
    <property type="evidence" value="ECO:0007669"/>
    <property type="project" value="TreeGrafter"/>
</dbReference>
<proteinExistence type="inferred from homology"/>
<feature type="site" description="Transition state stabilizer" evidence="12">
    <location>
        <position position="239"/>
    </location>
</feature>
<dbReference type="Gene3D" id="3.60.10.10">
    <property type="entry name" value="Endonuclease/exonuclease/phosphatase"/>
    <property type="match status" value="1"/>
</dbReference>
<keyword evidence="7" id="KW-0862">Zinc</keyword>
<dbReference type="PROSITE" id="PS51435">
    <property type="entry name" value="AP_NUCLEASE_F1_4"/>
    <property type="match status" value="1"/>
</dbReference>
<evidence type="ECO:0000256" key="6">
    <source>
        <dbReference type="ARBA" id="ARBA00022801"/>
    </source>
</evidence>
<evidence type="ECO:0000256" key="8">
    <source>
        <dbReference type="ARBA" id="ARBA00022842"/>
    </source>
</evidence>
<evidence type="ECO:0000256" key="4">
    <source>
        <dbReference type="ARBA" id="ARBA00022723"/>
    </source>
</evidence>
<dbReference type="Pfam" id="PF03372">
    <property type="entry name" value="Exo_endo_phos"/>
    <property type="match status" value="1"/>
</dbReference>
<feature type="active site" evidence="10">
    <location>
        <position position="198"/>
    </location>
</feature>
<feature type="site" description="Important for catalytic activity" evidence="12">
    <location>
        <position position="329"/>
    </location>
</feature>